<organism evidence="1">
    <name type="scientific">Panstrongylus lignarius</name>
    <dbReference type="NCBI Taxonomy" id="156445"/>
    <lineage>
        <taxon>Eukaryota</taxon>
        <taxon>Metazoa</taxon>
        <taxon>Ecdysozoa</taxon>
        <taxon>Arthropoda</taxon>
        <taxon>Hexapoda</taxon>
        <taxon>Insecta</taxon>
        <taxon>Pterygota</taxon>
        <taxon>Neoptera</taxon>
        <taxon>Paraneoptera</taxon>
        <taxon>Hemiptera</taxon>
        <taxon>Heteroptera</taxon>
        <taxon>Panheteroptera</taxon>
        <taxon>Cimicomorpha</taxon>
        <taxon>Reduviidae</taxon>
        <taxon>Triatominae</taxon>
        <taxon>Panstrongylus</taxon>
    </lineage>
</organism>
<evidence type="ECO:0000313" key="1">
    <source>
        <dbReference type="EMBL" id="JAW15136.1"/>
    </source>
</evidence>
<name>A0A224XRJ8_9HEMI</name>
<sequence length="91" mass="9527">MAKGCGNPFLSVLIASPPSVSTATTSSQVTPLSLSLLFDTVLVFLHGLLLESLNDKRLLLVSLLSLTISLSLLLHKPLICNIVAASINPSS</sequence>
<protein>
    <submittedName>
        <fullName evidence="1">Uncharacterized protein</fullName>
    </submittedName>
</protein>
<proteinExistence type="predicted"/>
<dbReference type="EMBL" id="GFTR01001290">
    <property type="protein sequence ID" value="JAW15136.1"/>
    <property type="molecule type" value="Transcribed_RNA"/>
</dbReference>
<reference evidence="1" key="1">
    <citation type="journal article" date="2018" name="PLoS Negl. Trop. Dis.">
        <title>An insight into the salivary gland and fat body transcriptome of Panstrongylus lignarius (Hemiptera: Heteroptera), the main vector of Chagas disease in Peru.</title>
        <authorList>
            <person name="Nevoa J.C."/>
            <person name="Mendes M.T."/>
            <person name="da Silva M.V."/>
            <person name="Soares S.C."/>
            <person name="Oliveira C.J.F."/>
            <person name="Ribeiro J.M.C."/>
        </authorList>
    </citation>
    <scope>NUCLEOTIDE SEQUENCE</scope>
</reference>
<accession>A0A224XRJ8</accession>
<dbReference type="AlphaFoldDB" id="A0A224XRJ8"/>